<accession>A0A1H1QBS5</accession>
<name>A0A1H1QBS5_9GAMM</name>
<protein>
    <recommendedName>
        <fullName evidence="3">Lipoprotein</fullName>
    </recommendedName>
</protein>
<evidence type="ECO:0000313" key="2">
    <source>
        <dbReference type="Proteomes" id="UP000243413"/>
    </source>
</evidence>
<reference evidence="2" key="1">
    <citation type="submission" date="2016-10" db="EMBL/GenBank/DDBJ databases">
        <authorList>
            <person name="Varghese N."/>
            <person name="Submissions S."/>
        </authorList>
    </citation>
    <scope>NUCLEOTIDE SEQUENCE [LARGE SCALE GENOMIC DNA]</scope>
    <source>
        <strain evidence="2">JCM 14963</strain>
    </source>
</reference>
<dbReference type="PROSITE" id="PS51257">
    <property type="entry name" value="PROKAR_LIPOPROTEIN"/>
    <property type="match status" value="1"/>
</dbReference>
<dbReference type="AlphaFoldDB" id="A0A1H1QBS5"/>
<dbReference type="STRING" id="472181.SAMN05216271_1399"/>
<evidence type="ECO:0008006" key="3">
    <source>
        <dbReference type="Google" id="ProtNLM"/>
    </source>
</evidence>
<dbReference type="EMBL" id="LT629763">
    <property type="protein sequence ID" value="SDS20737.1"/>
    <property type="molecule type" value="Genomic_DNA"/>
</dbReference>
<organism evidence="1 2">
    <name type="scientific">Halopseudomonas sabulinigri</name>
    <dbReference type="NCBI Taxonomy" id="472181"/>
    <lineage>
        <taxon>Bacteria</taxon>
        <taxon>Pseudomonadati</taxon>
        <taxon>Pseudomonadota</taxon>
        <taxon>Gammaproteobacteria</taxon>
        <taxon>Pseudomonadales</taxon>
        <taxon>Pseudomonadaceae</taxon>
        <taxon>Halopseudomonas</taxon>
    </lineage>
</organism>
<proteinExistence type="predicted"/>
<gene>
    <name evidence="1" type="ORF">SAMN05216271_1399</name>
</gene>
<evidence type="ECO:0000313" key="1">
    <source>
        <dbReference type="EMBL" id="SDS20737.1"/>
    </source>
</evidence>
<dbReference type="Proteomes" id="UP000243413">
    <property type="component" value="Chromosome I"/>
</dbReference>
<sequence>MTEKGYHMKQLLMTAAALLLIAGCTSQPIYNVSDASTQVYNNDFEPTEQQVEQAIMLGATRYGWQPRLVEPGLIEASILLRDHQATVEIPYSANSYSIRHKSSENLDYKNGEIHRNYNRWVMNLSSAIQQQLSAEAYGSSPQGGQIR</sequence>